<evidence type="ECO:0000256" key="8">
    <source>
        <dbReference type="SAM" id="Coils"/>
    </source>
</evidence>
<dbReference type="GO" id="GO:0000776">
    <property type="term" value="C:kinetochore"/>
    <property type="evidence" value="ECO:0007669"/>
    <property type="project" value="UniProtKB-KW"/>
</dbReference>
<dbReference type="GeneID" id="54553296"/>
<keyword evidence="5" id="KW-0539">Nucleus</keyword>
<evidence type="ECO:0000256" key="6">
    <source>
        <dbReference type="ARBA" id="ARBA00023328"/>
    </source>
</evidence>
<gene>
    <name evidence="10" type="ORF">EI97DRAFT_447823</name>
</gene>
<keyword evidence="3" id="KW-0158">Chromosome</keyword>
<dbReference type="PANTHER" id="PTHR48122">
    <property type="entry name" value="CENTROMERE PROTEIN H"/>
    <property type="match status" value="1"/>
</dbReference>
<feature type="coiled-coil region" evidence="8">
    <location>
        <begin position="173"/>
        <end position="224"/>
    </location>
</feature>
<accession>A0A6A6JVL4</accession>
<evidence type="ECO:0000256" key="3">
    <source>
        <dbReference type="ARBA" id="ARBA00022454"/>
    </source>
</evidence>
<keyword evidence="4" id="KW-0995">Kinetochore</keyword>
<keyword evidence="11" id="KW-1185">Reference proteome</keyword>
<protein>
    <recommendedName>
        <fullName evidence="9">Centromere protein H C-terminal domain-containing protein</fullName>
    </recommendedName>
</protein>
<evidence type="ECO:0000256" key="5">
    <source>
        <dbReference type="ARBA" id="ARBA00023242"/>
    </source>
</evidence>
<name>A0A6A6JVL4_WESOR</name>
<keyword evidence="6" id="KW-0137">Centromere</keyword>
<dbReference type="EMBL" id="ML986485">
    <property type="protein sequence ID" value="KAF2280264.1"/>
    <property type="molecule type" value="Genomic_DNA"/>
</dbReference>
<dbReference type="GO" id="GO:0043515">
    <property type="term" value="F:kinetochore binding"/>
    <property type="evidence" value="ECO:0007669"/>
    <property type="project" value="TreeGrafter"/>
</dbReference>
<evidence type="ECO:0000256" key="1">
    <source>
        <dbReference type="ARBA" id="ARBA00004123"/>
    </source>
</evidence>
<dbReference type="InterPro" id="IPR008426">
    <property type="entry name" value="CENP-H_C"/>
</dbReference>
<dbReference type="GO" id="GO:0007052">
    <property type="term" value="P:mitotic spindle organization"/>
    <property type="evidence" value="ECO:0007669"/>
    <property type="project" value="TreeGrafter"/>
</dbReference>
<feature type="coiled-coil region" evidence="8">
    <location>
        <begin position="50"/>
        <end position="97"/>
    </location>
</feature>
<reference evidence="10" key="1">
    <citation type="journal article" date="2020" name="Stud. Mycol.">
        <title>101 Dothideomycetes genomes: a test case for predicting lifestyles and emergence of pathogens.</title>
        <authorList>
            <person name="Haridas S."/>
            <person name="Albert R."/>
            <person name="Binder M."/>
            <person name="Bloem J."/>
            <person name="Labutti K."/>
            <person name="Salamov A."/>
            <person name="Andreopoulos B."/>
            <person name="Baker S."/>
            <person name="Barry K."/>
            <person name="Bills G."/>
            <person name="Bluhm B."/>
            <person name="Cannon C."/>
            <person name="Castanera R."/>
            <person name="Culley D."/>
            <person name="Daum C."/>
            <person name="Ezra D."/>
            <person name="Gonzalez J."/>
            <person name="Henrissat B."/>
            <person name="Kuo A."/>
            <person name="Liang C."/>
            <person name="Lipzen A."/>
            <person name="Lutzoni F."/>
            <person name="Magnuson J."/>
            <person name="Mondo S."/>
            <person name="Nolan M."/>
            <person name="Ohm R."/>
            <person name="Pangilinan J."/>
            <person name="Park H.-J."/>
            <person name="Ramirez L."/>
            <person name="Alfaro M."/>
            <person name="Sun H."/>
            <person name="Tritt A."/>
            <person name="Yoshinaga Y."/>
            <person name="Zwiers L.-H."/>
            <person name="Turgeon B."/>
            <person name="Goodwin S."/>
            <person name="Spatafora J."/>
            <person name="Crous P."/>
            <person name="Grigoriev I."/>
        </authorList>
    </citation>
    <scope>NUCLEOTIDE SEQUENCE</scope>
    <source>
        <strain evidence="10">CBS 379.55</strain>
    </source>
</reference>
<keyword evidence="8" id="KW-0175">Coiled coil</keyword>
<sequence length="253" mass="28484">MASRNGDLSGNQAATTENPLDYSDLLHTPYMDAFAFSEREQLALDLYDQLGELELQRSLLEAQNEATNSNDVSELSERDLQEQLTVAEREAMEAKAEYELRNRITRNVLAMDPVLKAVHGGESTDYAEKRMLPLIAENDVVSMVHGHLTSKLVDLNKKLRAAEQGNITANERNRALANELLALAERMKAQNTEDIEDPQLREKVRAMEREVKASKRRMRNLKGILSGMIVGSGINWAEDEVLRELVMDDEDDG</sequence>
<dbReference type="Proteomes" id="UP000800097">
    <property type="component" value="Unassembled WGS sequence"/>
</dbReference>
<dbReference type="GO" id="GO:0051382">
    <property type="term" value="P:kinetochore assembly"/>
    <property type="evidence" value="ECO:0007669"/>
    <property type="project" value="InterPro"/>
</dbReference>
<evidence type="ECO:0000256" key="2">
    <source>
        <dbReference type="ARBA" id="ARBA00004629"/>
    </source>
</evidence>
<comment type="subcellular location">
    <subcellularLocation>
        <location evidence="2">Chromosome</location>
        <location evidence="2">Centromere</location>
        <location evidence="2">Kinetochore</location>
    </subcellularLocation>
    <subcellularLocation>
        <location evidence="1">Nucleus</location>
    </subcellularLocation>
</comment>
<dbReference type="AlphaFoldDB" id="A0A6A6JVL4"/>
<dbReference type="OrthoDB" id="2274804at2759"/>
<evidence type="ECO:0000259" key="9">
    <source>
        <dbReference type="Pfam" id="PF05837"/>
    </source>
</evidence>
<organism evidence="10 11">
    <name type="scientific">Westerdykella ornata</name>
    <dbReference type="NCBI Taxonomy" id="318751"/>
    <lineage>
        <taxon>Eukaryota</taxon>
        <taxon>Fungi</taxon>
        <taxon>Dikarya</taxon>
        <taxon>Ascomycota</taxon>
        <taxon>Pezizomycotina</taxon>
        <taxon>Dothideomycetes</taxon>
        <taxon>Pleosporomycetidae</taxon>
        <taxon>Pleosporales</taxon>
        <taxon>Sporormiaceae</taxon>
        <taxon>Westerdykella</taxon>
    </lineage>
</organism>
<comment type="similarity">
    <text evidence="7">Belongs to the CENP-H/MCM16 family.</text>
</comment>
<evidence type="ECO:0000313" key="11">
    <source>
        <dbReference type="Proteomes" id="UP000800097"/>
    </source>
</evidence>
<dbReference type="GO" id="GO:0007059">
    <property type="term" value="P:chromosome segregation"/>
    <property type="evidence" value="ECO:0007669"/>
    <property type="project" value="TreeGrafter"/>
</dbReference>
<dbReference type="PANTHER" id="PTHR48122:SF1">
    <property type="entry name" value="CENTROMERE PROTEIN H"/>
    <property type="match status" value="1"/>
</dbReference>
<feature type="domain" description="Centromere protein H C-terminal" evidence="9">
    <location>
        <begin position="42"/>
        <end position="250"/>
    </location>
</feature>
<proteinExistence type="inferred from homology"/>
<dbReference type="Pfam" id="PF05837">
    <property type="entry name" value="CENP-H"/>
    <property type="match status" value="1"/>
</dbReference>
<evidence type="ECO:0000256" key="7">
    <source>
        <dbReference type="ARBA" id="ARBA00025735"/>
    </source>
</evidence>
<evidence type="ECO:0000313" key="10">
    <source>
        <dbReference type="EMBL" id="KAF2280264.1"/>
    </source>
</evidence>
<dbReference type="RefSeq" id="XP_033657802.1">
    <property type="nucleotide sequence ID" value="XM_033800121.1"/>
</dbReference>
<dbReference type="InterPro" id="IPR040034">
    <property type="entry name" value="CENP-H"/>
</dbReference>
<dbReference type="GO" id="GO:0005634">
    <property type="term" value="C:nucleus"/>
    <property type="evidence" value="ECO:0007669"/>
    <property type="project" value="UniProtKB-SubCell"/>
</dbReference>
<evidence type="ECO:0000256" key="4">
    <source>
        <dbReference type="ARBA" id="ARBA00022838"/>
    </source>
</evidence>